<evidence type="ECO:0000256" key="1">
    <source>
        <dbReference type="ARBA" id="ARBA00006930"/>
    </source>
</evidence>
<evidence type="ECO:0000313" key="7">
    <source>
        <dbReference type="Proteomes" id="UP000616114"/>
    </source>
</evidence>
<dbReference type="Pfam" id="PF13558">
    <property type="entry name" value="SbcC_Walker_B"/>
    <property type="match status" value="1"/>
</dbReference>
<comment type="subunit">
    <text evidence="2">Heterodimer of SbcC and SbcD.</text>
</comment>
<dbReference type="InterPro" id="IPR038729">
    <property type="entry name" value="Rad50/SbcC_AAA"/>
</dbReference>
<evidence type="ECO:0000256" key="4">
    <source>
        <dbReference type="SAM" id="Coils"/>
    </source>
</evidence>
<feature type="coiled-coil region" evidence="4">
    <location>
        <begin position="745"/>
        <end position="772"/>
    </location>
</feature>
<dbReference type="AlphaFoldDB" id="A0A8J2TZW5"/>
<dbReference type="GO" id="GO:0006302">
    <property type="term" value="P:double-strand break repair"/>
    <property type="evidence" value="ECO:0007669"/>
    <property type="project" value="InterPro"/>
</dbReference>
<feature type="coiled-coil region" evidence="4">
    <location>
        <begin position="541"/>
        <end position="594"/>
    </location>
</feature>
<name>A0A8J2TZW5_9MICO</name>
<dbReference type="PANTHER" id="PTHR32114:SF2">
    <property type="entry name" value="ABC TRANSPORTER ABCH.3"/>
    <property type="match status" value="1"/>
</dbReference>
<dbReference type="RefSeq" id="WP_188551466.1">
    <property type="nucleotide sequence ID" value="NZ_BMFY01000013.1"/>
</dbReference>
<reference evidence="6" key="1">
    <citation type="journal article" date="2014" name="Int. J. Syst. Evol. Microbiol.">
        <title>Complete genome sequence of Corynebacterium casei LMG S-19264T (=DSM 44701T), isolated from a smear-ripened cheese.</title>
        <authorList>
            <consortium name="US DOE Joint Genome Institute (JGI-PGF)"/>
            <person name="Walter F."/>
            <person name="Albersmeier A."/>
            <person name="Kalinowski J."/>
            <person name="Ruckert C."/>
        </authorList>
    </citation>
    <scope>NUCLEOTIDE SEQUENCE</scope>
    <source>
        <strain evidence="6">CGMCC 1.12785</strain>
    </source>
</reference>
<feature type="domain" description="Rad50/SbcC-type AAA" evidence="5">
    <location>
        <begin position="5"/>
        <end position="207"/>
    </location>
</feature>
<dbReference type="InterPro" id="IPR027417">
    <property type="entry name" value="P-loop_NTPase"/>
</dbReference>
<dbReference type="Proteomes" id="UP000616114">
    <property type="component" value="Unassembled WGS sequence"/>
</dbReference>
<evidence type="ECO:0000256" key="2">
    <source>
        <dbReference type="ARBA" id="ARBA00011322"/>
    </source>
</evidence>
<feature type="coiled-coil region" evidence="4">
    <location>
        <begin position="383"/>
        <end position="484"/>
    </location>
</feature>
<comment type="similarity">
    <text evidence="1">Belongs to the SMC family. SbcC subfamily.</text>
</comment>
<dbReference type="GO" id="GO:0016887">
    <property type="term" value="F:ATP hydrolysis activity"/>
    <property type="evidence" value="ECO:0007669"/>
    <property type="project" value="InterPro"/>
</dbReference>
<proteinExistence type="inferred from homology"/>
<dbReference type="Gene3D" id="3.40.50.300">
    <property type="entry name" value="P-loop containing nucleotide triphosphate hydrolases"/>
    <property type="match status" value="2"/>
</dbReference>
<dbReference type="EMBL" id="BMFY01000013">
    <property type="protein sequence ID" value="GGA22947.1"/>
    <property type="molecule type" value="Genomic_DNA"/>
</dbReference>
<dbReference type="Pfam" id="PF13476">
    <property type="entry name" value="AAA_23"/>
    <property type="match status" value="1"/>
</dbReference>
<gene>
    <name evidence="6" type="primary">sbcC</name>
    <name evidence="6" type="ORF">GCM10011333_27420</name>
</gene>
<dbReference type="SUPFAM" id="SSF52540">
    <property type="entry name" value="P-loop containing nucleoside triphosphate hydrolases"/>
    <property type="match status" value="1"/>
</dbReference>
<dbReference type="PANTHER" id="PTHR32114">
    <property type="entry name" value="ABC TRANSPORTER ABCH.3"/>
    <property type="match status" value="1"/>
</dbReference>
<reference evidence="6" key="2">
    <citation type="submission" date="2020-09" db="EMBL/GenBank/DDBJ databases">
        <authorList>
            <person name="Sun Q."/>
            <person name="Zhou Y."/>
        </authorList>
    </citation>
    <scope>NUCLEOTIDE SEQUENCE</scope>
    <source>
        <strain evidence="6">CGMCC 1.12785</strain>
    </source>
</reference>
<evidence type="ECO:0000259" key="5">
    <source>
        <dbReference type="Pfam" id="PF13476"/>
    </source>
</evidence>
<evidence type="ECO:0000256" key="3">
    <source>
        <dbReference type="ARBA" id="ARBA00013368"/>
    </source>
</evidence>
<comment type="caution">
    <text evidence="6">The sequence shown here is derived from an EMBL/GenBank/DDBJ whole genome shotgun (WGS) entry which is preliminary data.</text>
</comment>
<accession>A0A8J2TZW5</accession>
<sequence length="1004" mass="107222">MRFSRLELSAFGPFAGRIALDLDRLASQGLFLLHGPTGAGKTTLLDAISFALYGRVPGERQAAAQLRSHLAAPEAQTYVELEFAAGERSFIVRRGPAYERPKKSGRGTTVNRAFVQLKETTPGIHDEGTRNMQEAGEIIGQAAGLSAEQFQRIIMLPQGDFARFLRAPAQDREPILQRLFGTERFQRAQELLAERGKEARRETEAHRQAWSDLLTRAAEHASTAIDLPAAALERLDRQEVLAHLHLLEQDTREFAVTAGLAAEGAVALERAAAGSVQELQARMEALHRLAELHAEEQELAGLESGAAEADALLKAHHEARGVLPLLRHAEELAAARDRAAREYHEARQRAGRLGLDDAVCTDPPAREKALTAWQTVTEASRGVDEAAAQARERNRALDEARAELEAARQAAAAIRADDAAAQELTCESAVREAQERLADAQAAAGRAERHAELSAAGSLAAQRARAAEEQYDRAADLVAALRGRRIAGMAAELARDLEPGCPCPVCGSSAHPAPAEPAEDAVGATEEEEAAALAAQAAAHRDECRARSLELAAELAALEREGEVRSADDALDELTAAQQRAETAMQALADAQARSEAAGRAQERARTAEIGYAAAEARADQCQQALQARHSELRAALAAAGQATDRPAPGESSGTLQAQAAEHIAVLKELGTAQVRLDEAERSAAAAAEDAAEARRAAGLADDDAVREAVLEAEHVTTLSAQLARRDALRESVARQRAAAWVEPAEAERHSIQELEHLLQAARQEFARASEHAEQARFAFRTAQARVDRLVRVREGFGAGAAAEDARLAELAGRSELGQIVTGTGANARRMTLTSFALLAQFERTIAAASERLAVMSRGRYRLAHEEERARGDTRSGLGLAVLDAYSGTRRDPRTLSGGETFQASLALALGLADTVTAEQGGRQLETLFIDEGFGTLDPEALEEVLRILDDLRDGGRTVGVISHVPELRQVIPVALRVVPSPAGSRVEFTGADLGAPAGTEGAS</sequence>
<organism evidence="6 7">
    <name type="scientific">Sediminivirga luteola</name>
    <dbReference type="NCBI Taxonomy" id="1774748"/>
    <lineage>
        <taxon>Bacteria</taxon>
        <taxon>Bacillati</taxon>
        <taxon>Actinomycetota</taxon>
        <taxon>Actinomycetes</taxon>
        <taxon>Micrococcales</taxon>
        <taxon>Brevibacteriaceae</taxon>
        <taxon>Sediminivirga</taxon>
    </lineage>
</organism>
<keyword evidence="4" id="KW-0175">Coiled coil</keyword>
<keyword evidence="7" id="KW-1185">Reference proteome</keyword>
<protein>
    <recommendedName>
        <fullName evidence="3">Nuclease SbcCD subunit C</fullName>
    </recommendedName>
</protein>
<evidence type="ECO:0000313" key="6">
    <source>
        <dbReference type="EMBL" id="GGA22947.1"/>
    </source>
</evidence>